<dbReference type="GO" id="GO:0046872">
    <property type="term" value="F:metal ion binding"/>
    <property type="evidence" value="ECO:0007669"/>
    <property type="project" value="UniProtKB-KW"/>
</dbReference>
<comment type="caution">
    <text evidence="22">The sequence shown here is derived from an EMBL/GenBank/DDBJ whole genome shotgun (WGS) entry which is preliminary data.</text>
</comment>
<organism evidence="22 23">
    <name type="scientific">Methanolapillus africanus</name>
    <dbReference type="NCBI Taxonomy" id="3028297"/>
    <lineage>
        <taxon>Archaea</taxon>
        <taxon>Methanobacteriati</taxon>
        <taxon>Methanobacteriota</taxon>
        <taxon>Stenosarchaea group</taxon>
        <taxon>Methanomicrobia</taxon>
        <taxon>Methanosarcinales</taxon>
        <taxon>Methanosarcinaceae</taxon>
        <taxon>Methanolapillus</taxon>
    </lineage>
</organism>
<dbReference type="GO" id="GO:0070573">
    <property type="term" value="F:metallodipeptidase activity"/>
    <property type="evidence" value="ECO:0007669"/>
    <property type="project" value="InterPro"/>
</dbReference>
<dbReference type="PANTHER" id="PTHR12053:SF3">
    <property type="entry name" value="CARBOXYPEPTIDASE Q"/>
    <property type="match status" value="1"/>
</dbReference>
<gene>
    <name evidence="22" type="ORF">MsAg5_08890</name>
</gene>
<evidence type="ECO:0000256" key="13">
    <source>
        <dbReference type="ARBA" id="ARBA00022833"/>
    </source>
</evidence>
<dbReference type="AlphaFoldDB" id="A0AAE4MJK6"/>
<evidence type="ECO:0000256" key="5">
    <source>
        <dbReference type="ARBA" id="ARBA00014116"/>
    </source>
</evidence>
<dbReference type="Proteomes" id="UP001271789">
    <property type="component" value="Unassembled WGS sequence"/>
</dbReference>
<keyword evidence="7" id="KW-0121">Carboxypeptidase</keyword>
<dbReference type="GO" id="GO:0005576">
    <property type="term" value="C:extracellular region"/>
    <property type="evidence" value="ECO:0007669"/>
    <property type="project" value="UniProtKB-SubCell"/>
</dbReference>
<comment type="subcellular location">
    <subcellularLocation>
        <location evidence="1">Endoplasmic reticulum</location>
    </subcellularLocation>
    <subcellularLocation>
        <location evidence="3">Golgi apparatus</location>
    </subcellularLocation>
    <subcellularLocation>
        <location evidence="2">Lysosome</location>
    </subcellularLocation>
    <subcellularLocation>
        <location evidence="4">Secreted</location>
    </subcellularLocation>
</comment>
<keyword evidence="16" id="KW-0865">Zymogen</keyword>
<sequence length="417" mass="46501">MSDFLKTITKERPTGTPNNESVNLFLENEFKRAGFQVQSLPFECTVWETKKSIFKIGDADFDIEASPFSTSFDGSTKTIVIDSLDKLKKADCSGKIIILCGELTKNQLQPKDFPFYYPDEDKEIISLLEEKKPCAIIAATGKNPMCDLNPFPLFEDGNFMIPSAYLSDAVLPQIEKLVRQNPEAVLKIDSEKKKVNSRQLVAGKKAENAEKTKNTENAAGKMNGKMTGKIIVCAHMDSKYGTAGALDNAAGVAVLYQTALKLNGKIETGNEKLLFDIDFVPFNGEEYYEASGEMKYLEYLENNDDRVKLVINIDAPSYVHSETEISSYNLDEKVESMLVKIISKYETISKGQEWFAGDHAAFAFQGVPCLAVTSSNMEKWLELTHTTKDTLENVDLELIETASDFLVELICSVQKLI</sequence>
<evidence type="ECO:0000256" key="18">
    <source>
        <dbReference type="ARBA" id="ARBA00023228"/>
    </source>
</evidence>
<dbReference type="Gene3D" id="3.40.630.10">
    <property type="entry name" value="Zn peptidases"/>
    <property type="match status" value="1"/>
</dbReference>
<keyword evidence="10" id="KW-0732">Signal</keyword>
<proteinExistence type="predicted"/>
<keyword evidence="11" id="KW-0378">Hydrolase</keyword>
<evidence type="ECO:0000256" key="6">
    <source>
        <dbReference type="ARBA" id="ARBA00022525"/>
    </source>
</evidence>
<dbReference type="InterPro" id="IPR007484">
    <property type="entry name" value="Peptidase_M28"/>
</dbReference>
<evidence type="ECO:0000256" key="11">
    <source>
        <dbReference type="ARBA" id="ARBA00022801"/>
    </source>
</evidence>
<accession>A0AAE4MJK6</accession>
<dbReference type="SUPFAM" id="SSF53187">
    <property type="entry name" value="Zn-dependent exopeptidases"/>
    <property type="match status" value="1"/>
</dbReference>
<evidence type="ECO:0000256" key="12">
    <source>
        <dbReference type="ARBA" id="ARBA00022824"/>
    </source>
</evidence>
<comment type="subunit">
    <text evidence="19">Homodimer. The monomeric form is inactive while the homodimer is active.</text>
</comment>
<evidence type="ECO:0000256" key="16">
    <source>
        <dbReference type="ARBA" id="ARBA00023145"/>
    </source>
</evidence>
<evidence type="ECO:0000259" key="21">
    <source>
        <dbReference type="Pfam" id="PF04389"/>
    </source>
</evidence>
<evidence type="ECO:0000256" key="4">
    <source>
        <dbReference type="ARBA" id="ARBA00004613"/>
    </source>
</evidence>
<keyword evidence="9" id="KW-0479">Metal-binding</keyword>
<reference evidence="22" key="1">
    <citation type="submission" date="2023-06" db="EMBL/GenBank/DDBJ databases">
        <title>Genome sequence of Methanosarcinaceae archaeon Ag5.</title>
        <authorList>
            <person name="Protasov E."/>
            <person name="Platt K."/>
            <person name="Poehlein A."/>
            <person name="Daniel R."/>
            <person name="Brune A."/>
        </authorList>
    </citation>
    <scope>NUCLEOTIDE SEQUENCE</scope>
    <source>
        <strain evidence="22">Ag5</strain>
    </source>
</reference>
<evidence type="ECO:0000256" key="10">
    <source>
        <dbReference type="ARBA" id="ARBA00022729"/>
    </source>
</evidence>
<evidence type="ECO:0000256" key="1">
    <source>
        <dbReference type="ARBA" id="ARBA00004240"/>
    </source>
</evidence>
<evidence type="ECO:0000313" key="22">
    <source>
        <dbReference type="EMBL" id="MDV0447020.1"/>
    </source>
</evidence>
<dbReference type="GO" id="GO:0006508">
    <property type="term" value="P:proteolysis"/>
    <property type="evidence" value="ECO:0007669"/>
    <property type="project" value="UniProtKB-KW"/>
</dbReference>
<evidence type="ECO:0000256" key="15">
    <source>
        <dbReference type="ARBA" id="ARBA00023049"/>
    </source>
</evidence>
<evidence type="ECO:0000256" key="20">
    <source>
        <dbReference type="ARBA" id="ARBA00033328"/>
    </source>
</evidence>
<keyword evidence="12" id="KW-0256">Endoplasmic reticulum</keyword>
<evidence type="ECO:0000256" key="7">
    <source>
        <dbReference type="ARBA" id="ARBA00022645"/>
    </source>
</evidence>
<protein>
    <recommendedName>
        <fullName evidence="5">Carboxypeptidase Q</fullName>
    </recommendedName>
    <alternativeName>
        <fullName evidence="20">Plasma glutamate carboxypeptidase</fullName>
    </alternativeName>
</protein>
<keyword evidence="15" id="KW-0482">Metalloprotease</keyword>
<keyword evidence="8" id="KW-0645">Protease</keyword>
<feature type="domain" description="Peptidase M28" evidence="21">
    <location>
        <begin position="217"/>
        <end position="408"/>
    </location>
</feature>
<evidence type="ECO:0000256" key="2">
    <source>
        <dbReference type="ARBA" id="ARBA00004371"/>
    </source>
</evidence>
<keyword evidence="14" id="KW-0333">Golgi apparatus</keyword>
<name>A0AAE4MJK6_9EURY</name>
<keyword evidence="6" id="KW-0964">Secreted</keyword>
<dbReference type="GO" id="GO:0005764">
    <property type="term" value="C:lysosome"/>
    <property type="evidence" value="ECO:0007669"/>
    <property type="project" value="UniProtKB-SubCell"/>
</dbReference>
<dbReference type="Gene3D" id="3.50.30.30">
    <property type="match status" value="1"/>
</dbReference>
<evidence type="ECO:0000313" key="23">
    <source>
        <dbReference type="Proteomes" id="UP001271789"/>
    </source>
</evidence>
<keyword evidence="17" id="KW-0325">Glycoprotein</keyword>
<evidence type="ECO:0000256" key="14">
    <source>
        <dbReference type="ARBA" id="ARBA00023034"/>
    </source>
</evidence>
<evidence type="ECO:0000256" key="8">
    <source>
        <dbReference type="ARBA" id="ARBA00022670"/>
    </source>
</evidence>
<evidence type="ECO:0000256" key="17">
    <source>
        <dbReference type="ARBA" id="ARBA00023180"/>
    </source>
</evidence>
<evidence type="ECO:0000256" key="9">
    <source>
        <dbReference type="ARBA" id="ARBA00022723"/>
    </source>
</evidence>
<evidence type="ECO:0000256" key="19">
    <source>
        <dbReference type="ARBA" id="ARBA00025833"/>
    </source>
</evidence>
<evidence type="ECO:0000256" key="3">
    <source>
        <dbReference type="ARBA" id="ARBA00004555"/>
    </source>
</evidence>
<dbReference type="EMBL" id="JAWDKD010000018">
    <property type="protein sequence ID" value="MDV0447020.1"/>
    <property type="molecule type" value="Genomic_DNA"/>
</dbReference>
<keyword evidence="23" id="KW-1185">Reference proteome</keyword>
<dbReference type="GO" id="GO:0004180">
    <property type="term" value="F:carboxypeptidase activity"/>
    <property type="evidence" value="ECO:0007669"/>
    <property type="project" value="UniProtKB-KW"/>
</dbReference>
<keyword evidence="18" id="KW-0458">Lysosome</keyword>
<dbReference type="PANTHER" id="PTHR12053">
    <property type="entry name" value="PROTEASE FAMILY M28 PLASMA GLUTAMATE CARBOXYPEPTIDASE-RELATED"/>
    <property type="match status" value="1"/>
</dbReference>
<dbReference type="InterPro" id="IPR039866">
    <property type="entry name" value="CPQ"/>
</dbReference>
<dbReference type="Pfam" id="PF04389">
    <property type="entry name" value="Peptidase_M28"/>
    <property type="match status" value="1"/>
</dbReference>
<keyword evidence="13" id="KW-0862">Zinc</keyword>